<dbReference type="SUPFAM" id="SSF53901">
    <property type="entry name" value="Thiolase-like"/>
    <property type="match status" value="1"/>
</dbReference>
<dbReference type="EMBL" id="JANSLM010000001">
    <property type="protein sequence ID" value="MDT8835899.1"/>
    <property type="molecule type" value="Genomic_DNA"/>
</dbReference>
<reference evidence="1" key="1">
    <citation type="submission" date="2022-08" db="EMBL/GenBank/DDBJ databases">
        <authorList>
            <person name="Kim S.-J."/>
        </authorList>
    </citation>
    <scope>NUCLEOTIDE SEQUENCE</scope>
    <source>
        <strain evidence="1">KJ</strain>
    </source>
</reference>
<accession>A0AAP5Q360</accession>
<gene>
    <name evidence="1" type="ORF">ParKJ_00555</name>
</gene>
<sequence>MKPPVITAVTAWVPDALPLSRWTAIESSLRATGHPGWDAWMRSWHPDYGHWLEEWPCVETAGSPPVHLAGLVTPDMNCKVPVETGTDLSGLAAKVTKAICHARPPDSRPVEVIVFCHSSLDEHVSTTIAGRLCAEVGTPCFPFSISQQHGVSPFTALRIASDLFIAEPDIHTILIVAAEKWRPPFSRMCGPGIVHGDAAGALLIERTHQGGANLQLLDAATRQVPVDIGTLASGIPDEPTFALVSMIEFLLARHDLRHEDIDKVIGHPGTPSLTRAVGELLNRPDARVQHAVCVHLGAAESIVRLAQALSRASGRQRRRLLLWGYGTRGFVGTALLELCGAPSLYWRDGVRFVS</sequence>
<organism evidence="1 2">
    <name type="scientific">Paraburkholderia fungorum</name>
    <dbReference type="NCBI Taxonomy" id="134537"/>
    <lineage>
        <taxon>Bacteria</taxon>
        <taxon>Pseudomonadati</taxon>
        <taxon>Pseudomonadota</taxon>
        <taxon>Betaproteobacteria</taxon>
        <taxon>Burkholderiales</taxon>
        <taxon>Burkholderiaceae</taxon>
        <taxon>Paraburkholderia</taxon>
    </lineage>
</organism>
<evidence type="ECO:0000313" key="1">
    <source>
        <dbReference type="EMBL" id="MDT8835899.1"/>
    </source>
</evidence>
<comment type="caution">
    <text evidence="1">The sequence shown here is derived from an EMBL/GenBank/DDBJ whole genome shotgun (WGS) entry which is preliminary data.</text>
</comment>
<dbReference type="Gene3D" id="3.40.47.10">
    <property type="match status" value="2"/>
</dbReference>
<dbReference type="RefSeq" id="WP_315696658.1">
    <property type="nucleotide sequence ID" value="NZ_JANSLM010000001.1"/>
</dbReference>
<dbReference type="Proteomes" id="UP001246473">
    <property type="component" value="Unassembled WGS sequence"/>
</dbReference>
<name>A0AAP5Q360_9BURK</name>
<dbReference type="GO" id="GO:0016746">
    <property type="term" value="F:acyltransferase activity"/>
    <property type="evidence" value="ECO:0007669"/>
    <property type="project" value="InterPro"/>
</dbReference>
<dbReference type="AlphaFoldDB" id="A0AAP5Q360"/>
<dbReference type="InterPro" id="IPR016039">
    <property type="entry name" value="Thiolase-like"/>
</dbReference>
<proteinExistence type="predicted"/>
<evidence type="ECO:0000313" key="2">
    <source>
        <dbReference type="Proteomes" id="UP001246473"/>
    </source>
</evidence>
<protein>
    <submittedName>
        <fullName evidence="1">3-oxoacyl-ACP synthase</fullName>
    </submittedName>
</protein>